<gene>
    <name evidence="1" type="ORF">Anapl_11231</name>
</gene>
<evidence type="ECO:0000313" key="1">
    <source>
        <dbReference type="EMBL" id="EOA96533.1"/>
    </source>
</evidence>
<dbReference type="EMBL" id="KB743948">
    <property type="protein sequence ID" value="EOA96533.1"/>
    <property type="molecule type" value="Genomic_DNA"/>
</dbReference>
<proteinExistence type="predicted"/>
<protein>
    <submittedName>
        <fullName evidence="1">Uncharacterized protein</fullName>
    </submittedName>
</protein>
<organism evidence="1 2">
    <name type="scientific">Anas platyrhynchos</name>
    <name type="common">Mallard</name>
    <name type="synonym">Anas boschas</name>
    <dbReference type="NCBI Taxonomy" id="8839"/>
    <lineage>
        <taxon>Eukaryota</taxon>
        <taxon>Metazoa</taxon>
        <taxon>Chordata</taxon>
        <taxon>Craniata</taxon>
        <taxon>Vertebrata</taxon>
        <taxon>Euteleostomi</taxon>
        <taxon>Archelosauria</taxon>
        <taxon>Archosauria</taxon>
        <taxon>Dinosauria</taxon>
        <taxon>Saurischia</taxon>
        <taxon>Theropoda</taxon>
        <taxon>Coelurosauria</taxon>
        <taxon>Aves</taxon>
        <taxon>Neognathae</taxon>
        <taxon>Galloanserae</taxon>
        <taxon>Anseriformes</taxon>
        <taxon>Anatidae</taxon>
        <taxon>Anatinae</taxon>
        <taxon>Anas</taxon>
    </lineage>
</organism>
<dbReference type="AlphaFoldDB" id="R0KTC7"/>
<keyword evidence="2" id="KW-1185">Reference proteome</keyword>
<evidence type="ECO:0000313" key="2">
    <source>
        <dbReference type="Proteomes" id="UP000296049"/>
    </source>
</evidence>
<sequence>MQGVEGERVQTRGKNIAHIQQRSTAWSKQGCGLFISPPEESQIMKFKAVCRADKTRKFKCRTSSSKSQCCPLGCHYSIEVGKVIKNKWMHTSQTVIAYLTLVSIIICFSKGVRHEFFDCPELPNKGFFRYQRSNRTTVQPQSILSPKILVQGSRFKLQNANSLADINRVFIINGSAQTTKASGRKKPFMGKTEVHYEV</sequence>
<dbReference type="Proteomes" id="UP000296049">
    <property type="component" value="Unassembled WGS sequence"/>
</dbReference>
<reference evidence="2" key="1">
    <citation type="journal article" date="2013" name="Nat. Genet.">
        <title>The duck genome and transcriptome provide insight into an avian influenza virus reservoir species.</title>
        <authorList>
            <person name="Huang Y."/>
            <person name="Li Y."/>
            <person name="Burt D.W."/>
            <person name="Chen H."/>
            <person name="Zhang Y."/>
            <person name="Qian W."/>
            <person name="Kim H."/>
            <person name="Gan S."/>
            <person name="Zhao Y."/>
            <person name="Li J."/>
            <person name="Yi K."/>
            <person name="Feng H."/>
            <person name="Zhu P."/>
            <person name="Li B."/>
            <person name="Liu Q."/>
            <person name="Fairley S."/>
            <person name="Magor K.E."/>
            <person name="Du Z."/>
            <person name="Hu X."/>
            <person name="Goodman L."/>
            <person name="Tafer H."/>
            <person name="Vignal A."/>
            <person name="Lee T."/>
            <person name="Kim K.W."/>
            <person name="Sheng Z."/>
            <person name="An Y."/>
            <person name="Searle S."/>
            <person name="Herrero J."/>
            <person name="Groenen M.A."/>
            <person name="Crooijmans R.P."/>
            <person name="Faraut T."/>
            <person name="Cai Q."/>
            <person name="Webster R.G."/>
            <person name="Aldridge J.R."/>
            <person name="Warren W.C."/>
            <person name="Bartschat S."/>
            <person name="Kehr S."/>
            <person name="Marz M."/>
            <person name="Stadler P.F."/>
            <person name="Smith J."/>
            <person name="Kraus R.H."/>
            <person name="Zhao Y."/>
            <person name="Ren L."/>
            <person name="Fei J."/>
            <person name="Morisson M."/>
            <person name="Kaiser P."/>
            <person name="Griffin D.K."/>
            <person name="Rao M."/>
            <person name="Pitel F."/>
            <person name="Wang J."/>
            <person name="Li N."/>
        </authorList>
    </citation>
    <scope>NUCLEOTIDE SEQUENCE [LARGE SCALE GENOMIC DNA]</scope>
</reference>
<accession>R0KTC7</accession>
<name>R0KTC7_ANAPL</name>